<proteinExistence type="predicted"/>
<evidence type="ECO:0000256" key="3">
    <source>
        <dbReference type="SAM" id="SignalP"/>
    </source>
</evidence>
<feature type="transmembrane region" description="Helical" evidence="2">
    <location>
        <begin position="239"/>
        <end position="259"/>
    </location>
</feature>
<dbReference type="EMBL" id="GALX01001355">
    <property type="protein sequence ID" value="JAB67111.1"/>
    <property type="molecule type" value="Transcribed_RNA"/>
</dbReference>
<keyword evidence="2" id="KW-0472">Membrane</keyword>
<keyword evidence="3" id="KW-0732">Signal</keyword>
<dbReference type="RefSeq" id="XP_018568955.1">
    <property type="nucleotide sequence ID" value="XM_018713439.1"/>
</dbReference>
<dbReference type="OrthoDB" id="8197303at2759"/>
<organism evidence="4">
    <name type="scientific">Anoplophora glabripennis</name>
    <name type="common">Asian longhorn beetle</name>
    <name type="synonym">Anoplophora nobilis</name>
    <dbReference type="NCBI Taxonomy" id="217634"/>
    <lineage>
        <taxon>Eukaryota</taxon>
        <taxon>Metazoa</taxon>
        <taxon>Ecdysozoa</taxon>
        <taxon>Arthropoda</taxon>
        <taxon>Hexapoda</taxon>
        <taxon>Insecta</taxon>
        <taxon>Pterygota</taxon>
        <taxon>Neoptera</taxon>
        <taxon>Endopterygota</taxon>
        <taxon>Coleoptera</taxon>
        <taxon>Polyphaga</taxon>
        <taxon>Cucujiformia</taxon>
        <taxon>Chrysomeloidea</taxon>
        <taxon>Cerambycidae</taxon>
        <taxon>Lamiinae</taxon>
        <taxon>Lamiini</taxon>
        <taxon>Anoplophora</taxon>
    </lineage>
</organism>
<keyword evidence="2" id="KW-0812">Transmembrane</keyword>
<feature type="region of interest" description="Disordered" evidence="1">
    <location>
        <begin position="79"/>
        <end position="102"/>
    </location>
</feature>
<evidence type="ECO:0000256" key="2">
    <source>
        <dbReference type="SAM" id="Phobius"/>
    </source>
</evidence>
<dbReference type="KEGG" id="agb:108909194"/>
<dbReference type="AlphaFoldDB" id="V5IAD9"/>
<protein>
    <submittedName>
        <fullName evidence="4">Uncharacterized protein</fullName>
    </submittedName>
</protein>
<evidence type="ECO:0000256" key="1">
    <source>
        <dbReference type="SAM" id="MobiDB-lite"/>
    </source>
</evidence>
<evidence type="ECO:0000313" key="4">
    <source>
        <dbReference type="EMBL" id="JAB67111.1"/>
    </source>
</evidence>
<name>V5IAD9_ANOGL</name>
<feature type="compositionally biased region" description="Low complexity" evidence="1">
    <location>
        <begin position="79"/>
        <end position="98"/>
    </location>
</feature>
<feature type="chain" id="PRO_5004736871" evidence="3">
    <location>
        <begin position="27"/>
        <end position="290"/>
    </location>
</feature>
<reference evidence="4" key="1">
    <citation type="submission" date="2013-07" db="EMBL/GenBank/DDBJ databases">
        <title>Midgut Transcriptome Profiling of Anoplphora glabripennis, a Lignocellulose Degrading, Wood-Boring Cerambycid.</title>
        <authorList>
            <person name="Scully E.D."/>
            <person name="Hoover K."/>
            <person name="Carlson J.E."/>
            <person name="Tien M."/>
            <person name="Geib S.M."/>
        </authorList>
    </citation>
    <scope>NUCLEOTIDE SEQUENCE</scope>
</reference>
<dbReference type="GeneID" id="108909194"/>
<feature type="signal peptide" evidence="3">
    <location>
        <begin position="1"/>
        <end position="26"/>
    </location>
</feature>
<accession>V5IAD9</accession>
<sequence>MVCLERWIRCLFLLVMFSAVHHCVFLQPPNEVISEAPDYKNVSSLLPQKQICDNISILQHADPNNKTIGRVPLCAENATSPSVQQNSTNSSSDSKISVPSEFPKEGLNIKTTNTIQDTLHLSNNSQNETDPHDEKISTKIETSTNQPTLNITYPVNNTAVNSSKIDTEVSDLLNTTVNCLTPNQIPDSAPNITYNKSEQIDRDVELIENGENTEDVLRRNSTLKEKVSNPGVPLVQGQLAAILAGVFVVISVIAYVGLLSWRRYLENRYGDRQMLVNEDNFNDDLKHFSI</sequence>
<keyword evidence="2" id="KW-1133">Transmembrane helix</keyword>